<feature type="domain" description="Rieske" evidence="6">
    <location>
        <begin position="32"/>
        <end position="141"/>
    </location>
</feature>
<evidence type="ECO:0000256" key="3">
    <source>
        <dbReference type="ARBA" id="ARBA00023002"/>
    </source>
</evidence>
<dbReference type="EMBL" id="BAABLX010000025">
    <property type="protein sequence ID" value="GAA4946413.1"/>
    <property type="molecule type" value="Genomic_DNA"/>
</dbReference>
<keyword evidence="5" id="KW-0411">Iron-sulfur</keyword>
<dbReference type="PANTHER" id="PTHR21266">
    <property type="entry name" value="IRON-SULFUR DOMAIN CONTAINING PROTEIN"/>
    <property type="match status" value="1"/>
</dbReference>
<reference evidence="8" key="1">
    <citation type="journal article" date="2019" name="Int. J. Syst. Evol. Microbiol.">
        <title>The Global Catalogue of Microorganisms (GCM) 10K type strain sequencing project: providing services to taxonomists for standard genome sequencing and annotation.</title>
        <authorList>
            <consortium name="The Broad Institute Genomics Platform"/>
            <consortium name="The Broad Institute Genome Sequencing Center for Infectious Disease"/>
            <person name="Wu L."/>
            <person name="Ma J."/>
        </authorList>
    </citation>
    <scope>NUCLEOTIDE SEQUENCE [LARGE SCALE GENOMIC DNA]</scope>
    <source>
        <strain evidence="8">JCM 19134</strain>
    </source>
</reference>
<dbReference type="SUPFAM" id="SSF55961">
    <property type="entry name" value="Bet v1-like"/>
    <property type="match status" value="1"/>
</dbReference>
<accession>A0AAV3U4C6</accession>
<dbReference type="InterPro" id="IPR017941">
    <property type="entry name" value="Rieske_2Fe-2S"/>
</dbReference>
<name>A0AAV3U4C6_9ALTE</name>
<dbReference type="CDD" id="cd03479">
    <property type="entry name" value="Rieske_RO_Alpha_PhDO_like"/>
    <property type="match status" value="1"/>
</dbReference>
<organism evidence="7 8">
    <name type="scientific">Halioxenophilus aromaticivorans</name>
    <dbReference type="NCBI Taxonomy" id="1306992"/>
    <lineage>
        <taxon>Bacteria</taxon>
        <taxon>Pseudomonadati</taxon>
        <taxon>Pseudomonadota</taxon>
        <taxon>Gammaproteobacteria</taxon>
        <taxon>Alteromonadales</taxon>
        <taxon>Alteromonadaceae</taxon>
        <taxon>Halioxenophilus</taxon>
    </lineage>
</organism>
<keyword evidence="3" id="KW-0560">Oxidoreductase</keyword>
<dbReference type="Gene3D" id="2.102.10.10">
    <property type="entry name" value="Rieske [2Fe-2S] iron-sulphur domain"/>
    <property type="match status" value="1"/>
</dbReference>
<evidence type="ECO:0000259" key="6">
    <source>
        <dbReference type="PROSITE" id="PS51296"/>
    </source>
</evidence>
<evidence type="ECO:0000256" key="5">
    <source>
        <dbReference type="ARBA" id="ARBA00023014"/>
    </source>
</evidence>
<comment type="caution">
    <text evidence="7">The sequence shown here is derived from an EMBL/GenBank/DDBJ whole genome shotgun (WGS) entry which is preliminary data.</text>
</comment>
<gene>
    <name evidence="7" type="ORF">GCM10025791_27210</name>
</gene>
<dbReference type="PROSITE" id="PS51296">
    <property type="entry name" value="RIESKE"/>
    <property type="match status" value="1"/>
</dbReference>
<keyword evidence="8" id="KW-1185">Reference proteome</keyword>
<evidence type="ECO:0000313" key="7">
    <source>
        <dbReference type="EMBL" id="GAA4946413.1"/>
    </source>
</evidence>
<protein>
    <submittedName>
        <fullName evidence="7">Rieske 2Fe-2S domain-containing protein</fullName>
    </submittedName>
</protein>
<dbReference type="SUPFAM" id="SSF50022">
    <property type="entry name" value="ISP domain"/>
    <property type="match status" value="1"/>
</dbReference>
<keyword evidence="1" id="KW-0001">2Fe-2S</keyword>
<evidence type="ECO:0000256" key="4">
    <source>
        <dbReference type="ARBA" id="ARBA00023004"/>
    </source>
</evidence>
<dbReference type="Pfam" id="PF19301">
    <property type="entry name" value="LigXa_C"/>
    <property type="match status" value="1"/>
</dbReference>
<dbReference type="Pfam" id="PF00355">
    <property type="entry name" value="Rieske"/>
    <property type="match status" value="1"/>
</dbReference>
<keyword evidence="4" id="KW-0408">Iron</keyword>
<dbReference type="AlphaFoldDB" id="A0AAV3U4C6"/>
<evidence type="ECO:0000313" key="8">
    <source>
        <dbReference type="Proteomes" id="UP001409585"/>
    </source>
</evidence>
<evidence type="ECO:0000256" key="1">
    <source>
        <dbReference type="ARBA" id="ARBA00022714"/>
    </source>
</evidence>
<dbReference type="InterPro" id="IPR036922">
    <property type="entry name" value="Rieske_2Fe-2S_sf"/>
</dbReference>
<dbReference type="InterPro" id="IPR045623">
    <property type="entry name" value="LigXa_C"/>
</dbReference>
<proteinExistence type="predicted"/>
<dbReference type="GO" id="GO:0051537">
    <property type="term" value="F:2 iron, 2 sulfur cluster binding"/>
    <property type="evidence" value="ECO:0007669"/>
    <property type="project" value="UniProtKB-KW"/>
</dbReference>
<dbReference type="GO" id="GO:0046872">
    <property type="term" value="F:metal ion binding"/>
    <property type="evidence" value="ECO:0007669"/>
    <property type="project" value="UniProtKB-KW"/>
</dbReference>
<dbReference type="PANTHER" id="PTHR21266:SF59">
    <property type="entry name" value="BLR4922 PROTEIN"/>
    <property type="match status" value="1"/>
</dbReference>
<dbReference type="InterPro" id="IPR050584">
    <property type="entry name" value="Cholesterol_7-desaturase"/>
</dbReference>
<dbReference type="GO" id="GO:0016491">
    <property type="term" value="F:oxidoreductase activity"/>
    <property type="evidence" value="ECO:0007669"/>
    <property type="project" value="UniProtKB-KW"/>
</dbReference>
<sequence>MEKGTMLTPQENELLTHVMPTDPMGKLMRQHWTPVCLLEEVKECDGTPALVEALGSRYVAFRDTEGRVGLLDELCPHRLASLVMGRNEDCGIRCLYHGWKFDVEGNAVAMASEPPEAEKSMCSKVKHKAYKTVEWGGFLWAWLGEGDAPEFKKPAFAPNEDVQVSILKIRLPCNWAQVLEGQIDSAHSSSLHSSDMVPAKVESAAADDQGWYRPSTDKSPRMQSAKTDYGFHYAAIRRPIANAATHDYIRITQYVAPYYALIPPNTSYNVAAVIVPIDNENCNFHFIAWGNPETTPDTTAWREFARAVPGVDVDPITWATVGNMENRFRQDRVKMKEGDFTGIAGIPNQDIAMWVSMGKIVNRTDDILGSSDLAIVEFRRTMVEAAQKVADGEPAIGASPEIIQSSIASFQGVVPKESDWRELWKENVVAE</sequence>
<keyword evidence="2" id="KW-0479">Metal-binding</keyword>
<evidence type="ECO:0000256" key="2">
    <source>
        <dbReference type="ARBA" id="ARBA00022723"/>
    </source>
</evidence>
<dbReference type="Proteomes" id="UP001409585">
    <property type="component" value="Unassembled WGS sequence"/>
</dbReference>